<evidence type="ECO:0000256" key="1">
    <source>
        <dbReference type="SAM" id="MobiDB-lite"/>
    </source>
</evidence>
<evidence type="ECO:0000259" key="2">
    <source>
        <dbReference type="Pfam" id="PF26470"/>
    </source>
</evidence>
<name>A0A9E7R1B9_9EURY</name>
<dbReference type="RefSeq" id="WP_260591820.1">
    <property type="nucleotide sequence ID" value="NZ_CP104003.1"/>
</dbReference>
<feature type="domain" description="DUF8145" evidence="2">
    <location>
        <begin position="3"/>
        <end position="69"/>
    </location>
</feature>
<organism evidence="3 4">
    <name type="scientific">Salinirubellus salinus</name>
    <dbReference type="NCBI Taxonomy" id="1364945"/>
    <lineage>
        <taxon>Archaea</taxon>
        <taxon>Methanobacteriati</taxon>
        <taxon>Methanobacteriota</taxon>
        <taxon>Stenosarchaea group</taxon>
        <taxon>Halobacteria</taxon>
        <taxon>Halobacteriales</taxon>
        <taxon>Natronomonadaceae</taxon>
        <taxon>Salinirubellus</taxon>
    </lineage>
</organism>
<dbReference type="KEGG" id="ssai:N0B31_11755"/>
<accession>A0A9E7R1B9</accession>
<dbReference type="AlphaFoldDB" id="A0A9E7R1B9"/>
<dbReference type="EMBL" id="CP104003">
    <property type="protein sequence ID" value="UWM52825.1"/>
    <property type="molecule type" value="Genomic_DNA"/>
</dbReference>
<reference evidence="3" key="1">
    <citation type="submission" date="2022-09" db="EMBL/GenBank/DDBJ databases">
        <title>Diverse halophilic archaea isolated from saline environments.</title>
        <authorList>
            <person name="Cui H.-L."/>
        </authorList>
    </citation>
    <scope>NUCLEOTIDE SEQUENCE</scope>
    <source>
        <strain evidence="3">ZS-35-S2</strain>
    </source>
</reference>
<dbReference type="Pfam" id="PF26470">
    <property type="entry name" value="DUF8145"/>
    <property type="match status" value="1"/>
</dbReference>
<feature type="region of interest" description="Disordered" evidence="1">
    <location>
        <begin position="64"/>
        <end position="88"/>
    </location>
</feature>
<protein>
    <recommendedName>
        <fullName evidence="2">DUF8145 domain-containing protein</fullName>
    </recommendedName>
</protein>
<dbReference type="InterPro" id="IPR058458">
    <property type="entry name" value="DUF8145"/>
</dbReference>
<proteinExistence type="predicted"/>
<dbReference type="Proteomes" id="UP001057580">
    <property type="component" value="Chromosome"/>
</dbReference>
<evidence type="ECO:0000313" key="4">
    <source>
        <dbReference type="Proteomes" id="UP001057580"/>
    </source>
</evidence>
<sequence>MERPVDPPARCPVCDTVYDSVSRHGEGDGLVVNLRVNRRYARVCFDPVTVDGSARVDFYHHTHAQVGRSEPPSDRTVLPAGGVGADDR</sequence>
<evidence type="ECO:0000313" key="3">
    <source>
        <dbReference type="EMBL" id="UWM52825.1"/>
    </source>
</evidence>
<dbReference type="GeneID" id="74943107"/>
<gene>
    <name evidence="3" type="ORF">N0B31_11755</name>
</gene>
<keyword evidence="4" id="KW-1185">Reference proteome</keyword>